<dbReference type="Proteomes" id="UP000712600">
    <property type="component" value="Unassembled WGS sequence"/>
</dbReference>
<sequence length="302" mass="32289">MEVVVNRVVAVVVQGVAVAGCKERGVAVQRVAAVAVQGVAAVAVKDVQTVVVPVIDRLVGALVPQPSINGGSAFGVTTRLIGGSRWRWSGLHVQIHRRRFSFREGEAHSALSSPAFGHGEWRLAKLRAAILEPEVLWAVVIRSSPVIDRLVGALVPQPSINGGSASGVTTRSIGGSRWRWSVLHVQVVFSGDGGYPRSIVVGFYAGGGGFLRSTVAALAFGKEMFIQLCLRRLLVTESGGLQSSALPSWNPSQVWVRGPSRMRSRLMMKLSGNGDDVQEEDNTGSRLACLGFVVIHSRKRSR</sequence>
<accession>A0A8S9RTK2</accession>
<gene>
    <name evidence="1" type="ORF">F2Q69_00028705</name>
</gene>
<name>A0A8S9RTK2_BRACR</name>
<proteinExistence type="predicted"/>
<comment type="caution">
    <text evidence="1">The sequence shown here is derived from an EMBL/GenBank/DDBJ whole genome shotgun (WGS) entry which is preliminary data.</text>
</comment>
<protein>
    <submittedName>
        <fullName evidence="1">Uncharacterized protein</fullName>
    </submittedName>
</protein>
<evidence type="ECO:0000313" key="2">
    <source>
        <dbReference type="Proteomes" id="UP000712600"/>
    </source>
</evidence>
<evidence type="ECO:0000313" key="1">
    <source>
        <dbReference type="EMBL" id="KAF3584087.1"/>
    </source>
</evidence>
<dbReference type="EMBL" id="QGKX02000088">
    <property type="protein sequence ID" value="KAF3584087.1"/>
    <property type="molecule type" value="Genomic_DNA"/>
</dbReference>
<dbReference type="PROSITE" id="PS51257">
    <property type="entry name" value="PROKAR_LIPOPROTEIN"/>
    <property type="match status" value="1"/>
</dbReference>
<organism evidence="1 2">
    <name type="scientific">Brassica cretica</name>
    <name type="common">Mustard</name>
    <dbReference type="NCBI Taxonomy" id="69181"/>
    <lineage>
        <taxon>Eukaryota</taxon>
        <taxon>Viridiplantae</taxon>
        <taxon>Streptophyta</taxon>
        <taxon>Embryophyta</taxon>
        <taxon>Tracheophyta</taxon>
        <taxon>Spermatophyta</taxon>
        <taxon>Magnoliopsida</taxon>
        <taxon>eudicotyledons</taxon>
        <taxon>Gunneridae</taxon>
        <taxon>Pentapetalae</taxon>
        <taxon>rosids</taxon>
        <taxon>malvids</taxon>
        <taxon>Brassicales</taxon>
        <taxon>Brassicaceae</taxon>
        <taxon>Brassiceae</taxon>
        <taxon>Brassica</taxon>
    </lineage>
</organism>
<dbReference type="AlphaFoldDB" id="A0A8S9RTK2"/>
<reference evidence="1" key="1">
    <citation type="submission" date="2019-12" db="EMBL/GenBank/DDBJ databases">
        <title>Genome sequencing and annotation of Brassica cretica.</title>
        <authorList>
            <person name="Studholme D.J."/>
            <person name="Sarris P."/>
        </authorList>
    </citation>
    <scope>NUCLEOTIDE SEQUENCE</scope>
    <source>
        <strain evidence="1">PFS-109/04</strain>
        <tissue evidence="1">Leaf</tissue>
    </source>
</reference>